<evidence type="ECO:0000313" key="12">
    <source>
        <dbReference type="Proteomes" id="UP000054978"/>
    </source>
</evidence>
<evidence type="ECO:0000256" key="8">
    <source>
        <dbReference type="ARBA" id="ARBA00022842"/>
    </source>
</evidence>
<organism evidence="11 12">
    <name type="scientific">Caballeronia ptereochthonis</name>
    <dbReference type="NCBI Taxonomy" id="1777144"/>
    <lineage>
        <taxon>Bacteria</taxon>
        <taxon>Pseudomonadati</taxon>
        <taxon>Pseudomonadota</taxon>
        <taxon>Betaproteobacteria</taxon>
        <taxon>Burkholderiales</taxon>
        <taxon>Burkholderiaceae</taxon>
        <taxon>Caballeronia</taxon>
    </lineage>
</organism>
<keyword evidence="2" id="KW-1277">Toxin-antitoxin system</keyword>
<keyword evidence="4" id="KW-0548">Nucleotidyltransferase</keyword>
<reference evidence="11" key="1">
    <citation type="submission" date="2016-01" db="EMBL/GenBank/DDBJ databases">
        <authorList>
            <person name="Peeters C."/>
        </authorList>
    </citation>
    <scope>NUCLEOTIDE SEQUENCE [LARGE SCALE GENOMIC DNA]</scope>
    <source>
        <strain evidence="11">LMG 29326</strain>
    </source>
</reference>
<evidence type="ECO:0000256" key="7">
    <source>
        <dbReference type="ARBA" id="ARBA00022840"/>
    </source>
</evidence>
<dbReference type="SUPFAM" id="SSF81301">
    <property type="entry name" value="Nucleotidyltransferase"/>
    <property type="match status" value="1"/>
</dbReference>
<evidence type="ECO:0000256" key="2">
    <source>
        <dbReference type="ARBA" id="ARBA00022649"/>
    </source>
</evidence>
<feature type="domain" description="Polymerase nucleotidyl transferase" evidence="10">
    <location>
        <begin position="32"/>
        <end position="103"/>
    </location>
</feature>
<evidence type="ECO:0000256" key="4">
    <source>
        <dbReference type="ARBA" id="ARBA00022695"/>
    </source>
</evidence>
<dbReference type="GO" id="GO:0016779">
    <property type="term" value="F:nucleotidyltransferase activity"/>
    <property type="evidence" value="ECO:0007669"/>
    <property type="project" value="UniProtKB-KW"/>
</dbReference>
<proteinExistence type="inferred from homology"/>
<dbReference type="PANTHER" id="PTHR33571">
    <property type="entry name" value="SSL8005 PROTEIN"/>
    <property type="match status" value="1"/>
</dbReference>
<keyword evidence="3" id="KW-0808">Transferase</keyword>
<name>A0A158BMV3_9BURK</name>
<comment type="similarity">
    <text evidence="9">Belongs to the MntA antitoxin family.</text>
</comment>
<dbReference type="RefSeq" id="WP_374729122.1">
    <property type="nucleotide sequence ID" value="NZ_FCOB02000015.1"/>
</dbReference>
<dbReference type="GO" id="GO:0005524">
    <property type="term" value="F:ATP binding"/>
    <property type="evidence" value="ECO:0007669"/>
    <property type="project" value="UniProtKB-KW"/>
</dbReference>
<evidence type="ECO:0000259" key="10">
    <source>
        <dbReference type="Pfam" id="PF01909"/>
    </source>
</evidence>
<dbReference type="Gene3D" id="3.30.460.10">
    <property type="entry name" value="Beta Polymerase, domain 2"/>
    <property type="match status" value="1"/>
</dbReference>
<gene>
    <name evidence="11" type="ORF">AWB83_03430</name>
</gene>
<sequence>MRRSGRWRRWSAFRDSDERCAPRPSSCSNRAANARVFGSVLHGDDGDESDLDILVDALPGATLLDLGAIQVELEDLLGVSVDVVTPQDLPPKFRREVLDEARAV</sequence>
<dbReference type="InterPro" id="IPR052038">
    <property type="entry name" value="Type-VII_TA_antitoxin"/>
</dbReference>
<accession>A0A158BMV3</accession>
<evidence type="ECO:0000256" key="6">
    <source>
        <dbReference type="ARBA" id="ARBA00022741"/>
    </source>
</evidence>
<comment type="caution">
    <text evidence="11">The sequence shown here is derived from an EMBL/GenBank/DDBJ whole genome shotgun (WGS) entry which is preliminary data.</text>
</comment>
<dbReference type="Proteomes" id="UP000054978">
    <property type="component" value="Unassembled WGS sequence"/>
</dbReference>
<evidence type="ECO:0000256" key="5">
    <source>
        <dbReference type="ARBA" id="ARBA00022723"/>
    </source>
</evidence>
<keyword evidence="5" id="KW-0479">Metal-binding</keyword>
<keyword evidence="12" id="KW-1185">Reference proteome</keyword>
<evidence type="ECO:0000256" key="3">
    <source>
        <dbReference type="ARBA" id="ARBA00022679"/>
    </source>
</evidence>
<evidence type="ECO:0000256" key="1">
    <source>
        <dbReference type="ARBA" id="ARBA00001946"/>
    </source>
</evidence>
<evidence type="ECO:0000313" key="11">
    <source>
        <dbReference type="EMBL" id="SAK71066.1"/>
    </source>
</evidence>
<keyword evidence="8" id="KW-0460">Magnesium</keyword>
<dbReference type="AlphaFoldDB" id="A0A158BMV3"/>
<protein>
    <submittedName>
        <fullName evidence="11">DNA polymerase beta subunit</fullName>
    </submittedName>
</protein>
<keyword evidence="7" id="KW-0067">ATP-binding</keyword>
<evidence type="ECO:0000256" key="9">
    <source>
        <dbReference type="ARBA" id="ARBA00038276"/>
    </source>
</evidence>
<dbReference type="InterPro" id="IPR002934">
    <property type="entry name" value="Polymerase_NTP_transf_dom"/>
</dbReference>
<dbReference type="STRING" id="1777144.AWB83_03430"/>
<dbReference type="GO" id="GO:0046872">
    <property type="term" value="F:metal ion binding"/>
    <property type="evidence" value="ECO:0007669"/>
    <property type="project" value="UniProtKB-KW"/>
</dbReference>
<dbReference type="Pfam" id="PF01909">
    <property type="entry name" value="NTP_transf_2"/>
    <property type="match status" value="1"/>
</dbReference>
<keyword evidence="6" id="KW-0547">Nucleotide-binding</keyword>
<dbReference type="EMBL" id="FCOB02000015">
    <property type="protein sequence ID" value="SAK71066.1"/>
    <property type="molecule type" value="Genomic_DNA"/>
</dbReference>
<dbReference type="PANTHER" id="PTHR33571:SF12">
    <property type="entry name" value="BSL3053 PROTEIN"/>
    <property type="match status" value="1"/>
</dbReference>
<dbReference type="InterPro" id="IPR043519">
    <property type="entry name" value="NT_sf"/>
</dbReference>
<comment type="cofactor">
    <cofactor evidence="1">
        <name>Mg(2+)</name>
        <dbReference type="ChEBI" id="CHEBI:18420"/>
    </cofactor>
</comment>
<dbReference type="CDD" id="cd05403">
    <property type="entry name" value="NT_KNTase_like"/>
    <property type="match status" value="1"/>
</dbReference>